<accession>A0ABY9DX06</accession>
<feature type="region of interest" description="Disordered" evidence="2">
    <location>
        <begin position="376"/>
        <end position="424"/>
    </location>
</feature>
<sequence>MSLSRAYYPIRFLGGVVLEAVGSGDYFLTVGIVPCTFDSARRFKMLAKRGTTSSNAAGQSGKSGWTAPSSVLPYLEKPTKLLNEREFRDHFCFTNRISIQLVEGDPMHMEKTGHNAMYSTKEQFNAELRFPHLSLFKQFLHYTQIPPTFIDPNIVRVLMGCSILNMLFHLDLSLLEVLFICTIKKGKKDIFNMLAHIPSFKLVIGLPNSNKGEAKGHALVRGAWAGTNKMCHLVEWVEKASFVRLNKLFKITTSEMNYQTLISARNLLAVVRETRPYVLNILPRQLPKPPTPALTSPSTSSPSASDNSAHASEGVFSSLRLDPSNPGTCPSELEPEPIALGVINEPEEEEVDMSADLRAGFKERHHKHLYEAIDMVPPPTKKACPEKVREETEREAPTTPVPQLDVMGPSSVPAAEEERGFRSRLERSETDLAATQKAATEGVEALKKAGEKKEVFQVEANKLKNEGEVAKAKLKKAEQETSHRRRIQNSFEIGSRLKKKDIEELQAGFVAQKMELEARFVLKRRNWK</sequence>
<gene>
    <name evidence="3" type="ORF">VitviT2T_029135</name>
</gene>
<feature type="coiled-coil region" evidence="1">
    <location>
        <begin position="446"/>
        <end position="480"/>
    </location>
</feature>
<evidence type="ECO:0000313" key="3">
    <source>
        <dbReference type="EMBL" id="WKA11657.1"/>
    </source>
</evidence>
<dbReference type="Proteomes" id="UP001227230">
    <property type="component" value="Chromosome 18"/>
</dbReference>
<name>A0ABY9DX06_VITVI</name>
<keyword evidence="1" id="KW-0175">Coiled coil</keyword>
<feature type="region of interest" description="Disordered" evidence="2">
    <location>
        <begin position="288"/>
        <end position="312"/>
    </location>
</feature>
<organism evidence="3 4">
    <name type="scientific">Vitis vinifera</name>
    <name type="common">Grape</name>
    <dbReference type="NCBI Taxonomy" id="29760"/>
    <lineage>
        <taxon>Eukaryota</taxon>
        <taxon>Viridiplantae</taxon>
        <taxon>Streptophyta</taxon>
        <taxon>Embryophyta</taxon>
        <taxon>Tracheophyta</taxon>
        <taxon>Spermatophyta</taxon>
        <taxon>Magnoliopsida</taxon>
        <taxon>eudicotyledons</taxon>
        <taxon>Gunneridae</taxon>
        <taxon>Pentapetalae</taxon>
        <taxon>rosids</taxon>
        <taxon>Vitales</taxon>
        <taxon>Vitaceae</taxon>
        <taxon>Viteae</taxon>
        <taxon>Vitis</taxon>
    </lineage>
</organism>
<dbReference type="EMBL" id="CP126665">
    <property type="protein sequence ID" value="WKA11657.1"/>
    <property type="molecule type" value="Genomic_DNA"/>
</dbReference>
<evidence type="ECO:0000256" key="2">
    <source>
        <dbReference type="SAM" id="MobiDB-lite"/>
    </source>
</evidence>
<protein>
    <submittedName>
        <fullName evidence="3">Uncharacterized protein</fullName>
    </submittedName>
</protein>
<evidence type="ECO:0000313" key="4">
    <source>
        <dbReference type="Proteomes" id="UP001227230"/>
    </source>
</evidence>
<reference evidence="3 4" key="1">
    <citation type="journal article" date="2023" name="Hortic Res">
        <title>The complete reference genome for grapevine (Vitis vinifera L.) genetics and breeding.</title>
        <authorList>
            <person name="Shi X."/>
            <person name="Cao S."/>
            <person name="Wang X."/>
            <person name="Huang S."/>
            <person name="Wang Y."/>
            <person name="Liu Z."/>
            <person name="Liu W."/>
            <person name="Leng X."/>
            <person name="Peng Y."/>
            <person name="Wang N."/>
            <person name="Wang Y."/>
            <person name="Ma Z."/>
            <person name="Xu X."/>
            <person name="Zhang F."/>
            <person name="Xue H."/>
            <person name="Zhong H."/>
            <person name="Wang Y."/>
            <person name="Zhang K."/>
            <person name="Velt A."/>
            <person name="Avia K."/>
            <person name="Holtgrawe D."/>
            <person name="Grimplet J."/>
            <person name="Matus J.T."/>
            <person name="Ware D."/>
            <person name="Wu X."/>
            <person name="Wang H."/>
            <person name="Liu C."/>
            <person name="Fang Y."/>
            <person name="Rustenholz C."/>
            <person name="Cheng Z."/>
            <person name="Xiao H."/>
            <person name="Zhou Y."/>
        </authorList>
    </citation>
    <scope>NUCLEOTIDE SEQUENCE [LARGE SCALE GENOMIC DNA]</scope>
    <source>
        <strain evidence="4">cv. Pinot noir / PN40024</strain>
        <tissue evidence="3">Leaf</tissue>
    </source>
</reference>
<proteinExistence type="predicted"/>
<evidence type="ECO:0000256" key="1">
    <source>
        <dbReference type="SAM" id="Coils"/>
    </source>
</evidence>
<feature type="compositionally biased region" description="Basic and acidic residues" evidence="2">
    <location>
        <begin position="383"/>
        <end position="396"/>
    </location>
</feature>
<keyword evidence="4" id="KW-1185">Reference proteome</keyword>
<feature type="compositionally biased region" description="Low complexity" evidence="2">
    <location>
        <begin position="293"/>
        <end position="312"/>
    </location>
</feature>